<dbReference type="Gene3D" id="3.90.1170.40">
    <property type="entry name" value="Molybdopterin biosynthesis MoaE subunit"/>
    <property type="match status" value="1"/>
</dbReference>
<comment type="similarity">
    <text evidence="2">Belongs to the MoaE family.</text>
</comment>
<comment type="pathway">
    <text evidence="1">Cofactor biosynthesis; molybdopterin biosynthesis.</text>
</comment>
<proteinExistence type="inferred from homology"/>
<comment type="subunit">
    <text evidence="6">Heterotetramer of 2 MoaD subunits and 2 MoaE subunits. Also stable as homodimer. The enzyme changes between these two forms during catalysis.</text>
</comment>
<gene>
    <name evidence="12" type="ORF">EKO24_014585</name>
</gene>
<evidence type="ECO:0000256" key="8">
    <source>
        <dbReference type="ARBA" id="ARBA00030407"/>
    </source>
</evidence>
<sequence length="152" mass="17143">MNIKIYAKPFDPWAEIQAYQHSAQDMAGKFGATSIFIGTMRDFNEGDDVKGMTLEHYPGMTEKQLAKIVAEASQQWPVIDVLVLHRVGDILPNEPIVLVAVWTSHRGDAFDASRYIMEALKSRAPFWKKELLKSQAERWLVKNTDGYLAGSS</sequence>
<keyword evidence="13" id="KW-1185">Reference proteome</keyword>
<evidence type="ECO:0000256" key="9">
    <source>
        <dbReference type="ARBA" id="ARBA00030781"/>
    </source>
</evidence>
<dbReference type="CDD" id="cd00756">
    <property type="entry name" value="MoaE"/>
    <property type="match status" value="1"/>
</dbReference>
<keyword evidence="5" id="KW-0501">Molybdenum cofactor biosynthesis</keyword>
<evidence type="ECO:0000313" key="13">
    <source>
        <dbReference type="Proteomes" id="UP000733744"/>
    </source>
</evidence>
<dbReference type="EC" id="2.8.1.12" evidence="3"/>
<evidence type="ECO:0000256" key="10">
    <source>
        <dbReference type="ARBA" id="ARBA00032474"/>
    </source>
</evidence>
<evidence type="ECO:0000256" key="2">
    <source>
        <dbReference type="ARBA" id="ARBA00005426"/>
    </source>
</evidence>
<dbReference type="SUPFAM" id="SSF54690">
    <property type="entry name" value="Molybdopterin synthase subunit MoaE"/>
    <property type="match status" value="1"/>
</dbReference>
<dbReference type="PANTHER" id="PTHR23404">
    <property type="entry name" value="MOLYBDOPTERIN SYNTHASE RELATED"/>
    <property type="match status" value="1"/>
</dbReference>
<evidence type="ECO:0000313" key="12">
    <source>
        <dbReference type="EMBL" id="TRW92823.1"/>
    </source>
</evidence>
<evidence type="ECO:0000256" key="7">
    <source>
        <dbReference type="ARBA" id="ARBA00029745"/>
    </source>
</evidence>
<comment type="catalytic activity">
    <reaction evidence="11">
        <text>2 [molybdopterin-synthase sulfur-carrier protein]-C-terminal-Gly-aminoethanethioate + cyclic pyranopterin phosphate + H2O = molybdopterin + 2 [molybdopterin-synthase sulfur-carrier protein]-C-terminal Gly-Gly + 2 H(+)</text>
        <dbReference type="Rhea" id="RHEA:26333"/>
        <dbReference type="Rhea" id="RHEA-COMP:12202"/>
        <dbReference type="Rhea" id="RHEA-COMP:19907"/>
        <dbReference type="ChEBI" id="CHEBI:15377"/>
        <dbReference type="ChEBI" id="CHEBI:15378"/>
        <dbReference type="ChEBI" id="CHEBI:58698"/>
        <dbReference type="ChEBI" id="CHEBI:59648"/>
        <dbReference type="ChEBI" id="CHEBI:90778"/>
        <dbReference type="ChEBI" id="CHEBI:232372"/>
        <dbReference type="EC" id="2.8.1.12"/>
    </reaction>
</comment>
<name>A0ABY3C8A8_9GAMM</name>
<dbReference type="InterPro" id="IPR003448">
    <property type="entry name" value="Mopterin_biosynth_MoaE"/>
</dbReference>
<evidence type="ECO:0000256" key="3">
    <source>
        <dbReference type="ARBA" id="ARBA00011950"/>
    </source>
</evidence>
<evidence type="ECO:0000256" key="1">
    <source>
        <dbReference type="ARBA" id="ARBA00005046"/>
    </source>
</evidence>
<dbReference type="Proteomes" id="UP000733744">
    <property type="component" value="Unassembled WGS sequence"/>
</dbReference>
<comment type="caution">
    <text evidence="12">The sequence shown here is derived from an EMBL/GenBank/DDBJ whole genome shotgun (WGS) entry which is preliminary data.</text>
</comment>
<dbReference type="Pfam" id="PF02391">
    <property type="entry name" value="MoaE"/>
    <property type="match status" value="1"/>
</dbReference>
<evidence type="ECO:0000256" key="6">
    <source>
        <dbReference type="ARBA" id="ARBA00026066"/>
    </source>
</evidence>
<evidence type="ECO:0000256" key="11">
    <source>
        <dbReference type="ARBA" id="ARBA00049878"/>
    </source>
</evidence>
<protein>
    <recommendedName>
        <fullName evidence="4">Molybdopterin synthase catalytic subunit</fullName>
        <ecNumber evidence="3">2.8.1.12</ecNumber>
    </recommendedName>
    <alternativeName>
        <fullName evidence="9">MPT synthase subunit 2</fullName>
    </alternativeName>
    <alternativeName>
        <fullName evidence="7">Molybdenum cofactor biosynthesis protein E</fullName>
    </alternativeName>
    <alternativeName>
        <fullName evidence="8">Molybdopterin-converting factor large subunit</fullName>
    </alternativeName>
    <alternativeName>
        <fullName evidence="10">Molybdopterin-converting factor subunit 2</fullName>
    </alternativeName>
</protein>
<evidence type="ECO:0000256" key="5">
    <source>
        <dbReference type="ARBA" id="ARBA00023150"/>
    </source>
</evidence>
<accession>A0ABY3C8A8</accession>
<dbReference type="RefSeq" id="WP_127029350.1">
    <property type="nucleotide sequence ID" value="NZ_RYFG02000106.1"/>
</dbReference>
<evidence type="ECO:0000256" key="4">
    <source>
        <dbReference type="ARBA" id="ARBA00013858"/>
    </source>
</evidence>
<reference evidence="12 13" key="1">
    <citation type="journal article" date="2019" name="Antonie Van Leeuwenhoek">
        <title>Description of 'Ca. Methylobacter oryzae' KRF1, a novel species from the environmentally important Methylobacter clade 2.</title>
        <authorList>
            <person name="Khatri K."/>
            <person name="Mohite J.A."/>
            <person name="Pandit P.S."/>
            <person name="Bahulikar R."/>
            <person name="Rahalkar M.C."/>
        </authorList>
    </citation>
    <scope>NUCLEOTIDE SEQUENCE [LARGE SCALE GENOMIC DNA]</scope>
    <source>
        <strain evidence="12 13">KRF1</strain>
    </source>
</reference>
<organism evidence="12 13">
    <name type="scientific">Candidatus Methylobacter oryzae</name>
    <dbReference type="NCBI Taxonomy" id="2497749"/>
    <lineage>
        <taxon>Bacteria</taxon>
        <taxon>Pseudomonadati</taxon>
        <taxon>Pseudomonadota</taxon>
        <taxon>Gammaproteobacteria</taxon>
        <taxon>Methylococcales</taxon>
        <taxon>Methylococcaceae</taxon>
        <taxon>Methylobacter</taxon>
    </lineage>
</organism>
<dbReference type="InterPro" id="IPR036563">
    <property type="entry name" value="MoaE_sf"/>
</dbReference>
<dbReference type="EMBL" id="RYFG02000106">
    <property type="protein sequence ID" value="TRW92823.1"/>
    <property type="molecule type" value="Genomic_DNA"/>
</dbReference>